<feature type="transmembrane region" description="Helical" evidence="11">
    <location>
        <begin position="350"/>
        <end position="370"/>
    </location>
</feature>
<dbReference type="Proteomes" id="UP000193560">
    <property type="component" value="Unassembled WGS sequence"/>
</dbReference>
<keyword evidence="2" id="KW-0813">Transport</keyword>
<dbReference type="InterPro" id="IPR001680">
    <property type="entry name" value="WD40_rpt"/>
</dbReference>
<accession>A0A1X2HXG4</accession>
<keyword evidence="8" id="KW-0653">Protein transport</keyword>
<evidence type="ECO:0000256" key="2">
    <source>
        <dbReference type="ARBA" id="ARBA00022448"/>
    </source>
</evidence>
<evidence type="ECO:0000256" key="7">
    <source>
        <dbReference type="ARBA" id="ARBA00022892"/>
    </source>
</evidence>
<evidence type="ECO:0000313" key="13">
    <source>
        <dbReference type="EMBL" id="ORZ04362.1"/>
    </source>
</evidence>
<dbReference type="Pfam" id="PF12894">
    <property type="entry name" value="ANAPC4_WD40"/>
    <property type="match status" value="1"/>
</dbReference>
<evidence type="ECO:0000256" key="10">
    <source>
        <dbReference type="ARBA" id="ARBA00023136"/>
    </source>
</evidence>
<keyword evidence="3" id="KW-0853">WD repeat</keyword>
<proteinExistence type="predicted"/>
<keyword evidence="4 11" id="KW-0812">Transmembrane</keyword>
<dbReference type="Gene3D" id="2.130.10.10">
    <property type="entry name" value="YVTN repeat-like/Quinoprotein amine dehydrogenase"/>
    <property type="match status" value="1"/>
</dbReference>
<dbReference type="InterPro" id="IPR036322">
    <property type="entry name" value="WD40_repeat_dom_sf"/>
</dbReference>
<dbReference type="SMART" id="SM00320">
    <property type="entry name" value="WD40"/>
    <property type="match status" value="3"/>
</dbReference>
<name>A0A1X2HXG4_9FUNG</name>
<protein>
    <submittedName>
        <fullName evidence="13">WD40-repeat-containing domain protein</fullName>
    </submittedName>
</protein>
<dbReference type="SUPFAM" id="SSF50978">
    <property type="entry name" value="WD40 repeat-like"/>
    <property type="match status" value="1"/>
</dbReference>
<dbReference type="GO" id="GO:0015031">
    <property type="term" value="P:protein transport"/>
    <property type="evidence" value="ECO:0007669"/>
    <property type="project" value="UniProtKB-KW"/>
</dbReference>
<dbReference type="EMBL" id="MCGE01000051">
    <property type="protein sequence ID" value="ORZ04362.1"/>
    <property type="molecule type" value="Genomic_DNA"/>
</dbReference>
<keyword evidence="7" id="KW-0931">ER-Golgi transport</keyword>
<evidence type="ECO:0000256" key="6">
    <source>
        <dbReference type="ARBA" id="ARBA00022824"/>
    </source>
</evidence>
<comment type="subcellular location">
    <subcellularLocation>
        <location evidence="1">Endoplasmic reticulum membrane</location>
        <topology evidence="1">Single-pass membrane protein</topology>
    </subcellularLocation>
</comment>
<dbReference type="PANTHER" id="PTHR23284">
    <property type="entry name" value="PROLACTIN REGULATORY ELEMENT BINDING PROTEIN"/>
    <property type="match status" value="1"/>
</dbReference>
<keyword evidence="14" id="KW-1185">Reference proteome</keyword>
<dbReference type="InterPro" id="IPR015943">
    <property type="entry name" value="WD40/YVTN_repeat-like_dom_sf"/>
</dbReference>
<keyword evidence="9 11" id="KW-1133">Transmembrane helix</keyword>
<dbReference type="STRING" id="90262.A0A1X2HXG4"/>
<dbReference type="GO" id="GO:0003400">
    <property type="term" value="P:regulation of COPII vesicle coating"/>
    <property type="evidence" value="ECO:0007669"/>
    <property type="project" value="TreeGrafter"/>
</dbReference>
<keyword evidence="10 11" id="KW-0472">Membrane</keyword>
<evidence type="ECO:0000313" key="14">
    <source>
        <dbReference type="Proteomes" id="UP000193560"/>
    </source>
</evidence>
<evidence type="ECO:0000256" key="1">
    <source>
        <dbReference type="ARBA" id="ARBA00004389"/>
    </source>
</evidence>
<evidence type="ECO:0000256" key="9">
    <source>
        <dbReference type="ARBA" id="ARBA00022989"/>
    </source>
</evidence>
<dbReference type="InterPro" id="IPR045260">
    <property type="entry name" value="Sec12-like"/>
</dbReference>
<keyword evidence="6" id="KW-0256">Endoplasmic reticulum</keyword>
<sequence length="371" mass="41078">MVRIVTFKKRVDFPVYGLQFLLDDQLVAVGGGGANNSGTKNKMAIFSIDAKRRRLKENAALELSEQEDCAMSVATHPQLPMIATGINSSLEEIQKGQNQQCRLFDAHEGHIKKVKTTCTSSNKNPEEYQKITRFSHSGKYLLTGTTDGKVSVLTVPELEVVFPPLRFQNVQDADIDITETHVAIATTKAMIILSIQDGTVVQVIDSPCLNRYTQCEYRACRYANNKLYAIVNSNGNKGAFVCVWKINQRKPYPLRNTRTCRISRKNITSFCLSDKGDLLAYASTDLAVGLVDTSTLKPVLKVNKAHGFAITSLTFDHAGKYLASAGADNCCHIMVIPDTLILGPDYSTPVFIFLDMVLFALLMHIIVQLYS</sequence>
<dbReference type="GO" id="GO:0006888">
    <property type="term" value="P:endoplasmic reticulum to Golgi vesicle-mediated transport"/>
    <property type="evidence" value="ECO:0007669"/>
    <property type="project" value="TreeGrafter"/>
</dbReference>
<comment type="caution">
    <text evidence="13">The sequence shown here is derived from an EMBL/GenBank/DDBJ whole genome shotgun (WGS) entry which is preliminary data.</text>
</comment>
<evidence type="ECO:0000256" key="8">
    <source>
        <dbReference type="ARBA" id="ARBA00022927"/>
    </source>
</evidence>
<dbReference type="GO" id="GO:0005085">
    <property type="term" value="F:guanyl-nucleotide exchange factor activity"/>
    <property type="evidence" value="ECO:0007669"/>
    <property type="project" value="InterPro"/>
</dbReference>
<reference evidence="13 14" key="1">
    <citation type="submission" date="2016-07" db="EMBL/GenBank/DDBJ databases">
        <title>Pervasive Adenine N6-methylation of Active Genes in Fungi.</title>
        <authorList>
            <consortium name="DOE Joint Genome Institute"/>
            <person name="Mondo S.J."/>
            <person name="Dannebaum R.O."/>
            <person name="Kuo R.C."/>
            <person name="Labutti K."/>
            <person name="Haridas S."/>
            <person name="Kuo A."/>
            <person name="Salamov A."/>
            <person name="Ahrendt S.R."/>
            <person name="Lipzen A."/>
            <person name="Sullivan W."/>
            <person name="Andreopoulos W.B."/>
            <person name="Clum A."/>
            <person name="Lindquist E."/>
            <person name="Daum C."/>
            <person name="Ramamoorthy G.K."/>
            <person name="Gryganskyi A."/>
            <person name="Culley D."/>
            <person name="Magnuson J.K."/>
            <person name="James T.Y."/>
            <person name="O'Malley M.A."/>
            <person name="Stajich J.E."/>
            <person name="Spatafora J.W."/>
            <person name="Visel A."/>
            <person name="Grigoriev I.V."/>
        </authorList>
    </citation>
    <scope>NUCLEOTIDE SEQUENCE [LARGE SCALE GENOMIC DNA]</scope>
    <source>
        <strain evidence="13 14">NRRL 1336</strain>
    </source>
</reference>
<dbReference type="OrthoDB" id="2013972at2759"/>
<keyword evidence="5" id="KW-0677">Repeat</keyword>
<organism evidence="13 14">
    <name type="scientific">Absidia repens</name>
    <dbReference type="NCBI Taxonomy" id="90262"/>
    <lineage>
        <taxon>Eukaryota</taxon>
        <taxon>Fungi</taxon>
        <taxon>Fungi incertae sedis</taxon>
        <taxon>Mucoromycota</taxon>
        <taxon>Mucoromycotina</taxon>
        <taxon>Mucoromycetes</taxon>
        <taxon>Mucorales</taxon>
        <taxon>Cunninghamellaceae</taxon>
        <taxon>Absidia</taxon>
    </lineage>
</organism>
<gene>
    <name evidence="13" type="ORF">BCR42DRAFT_457212</name>
</gene>
<dbReference type="InterPro" id="IPR024977">
    <property type="entry name" value="Apc4-like_WD40_dom"/>
</dbReference>
<dbReference type="GO" id="GO:0005789">
    <property type="term" value="C:endoplasmic reticulum membrane"/>
    <property type="evidence" value="ECO:0007669"/>
    <property type="project" value="UniProtKB-SubCell"/>
</dbReference>
<evidence type="ECO:0000256" key="11">
    <source>
        <dbReference type="SAM" id="Phobius"/>
    </source>
</evidence>
<evidence type="ECO:0000259" key="12">
    <source>
        <dbReference type="Pfam" id="PF12894"/>
    </source>
</evidence>
<dbReference type="PANTHER" id="PTHR23284:SF0">
    <property type="entry name" value="PROLACTIN REGULATORY ELEMENT-BINDING PROTEIN"/>
    <property type="match status" value="1"/>
</dbReference>
<dbReference type="AlphaFoldDB" id="A0A1X2HXG4"/>
<evidence type="ECO:0000256" key="5">
    <source>
        <dbReference type="ARBA" id="ARBA00022737"/>
    </source>
</evidence>
<evidence type="ECO:0000256" key="4">
    <source>
        <dbReference type="ARBA" id="ARBA00022692"/>
    </source>
</evidence>
<evidence type="ECO:0000256" key="3">
    <source>
        <dbReference type="ARBA" id="ARBA00022574"/>
    </source>
</evidence>
<feature type="domain" description="Anaphase-promoting complex subunit 4-like WD40" evidence="12">
    <location>
        <begin position="271"/>
        <end position="335"/>
    </location>
</feature>